<dbReference type="AlphaFoldDB" id="A0A0D9XNJ5"/>
<keyword evidence="3" id="KW-1185">Reference proteome</keyword>
<dbReference type="Gramene" id="LPERR11G01160.1">
    <property type="protein sequence ID" value="LPERR11G01160.1"/>
    <property type="gene ID" value="LPERR11G01160"/>
</dbReference>
<evidence type="ECO:0000256" key="1">
    <source>
        <dbReference type="SAM" id="MobiDB-lite"/>
    </source>
</evidence>
<reference evidence="2" key="3">
    <citation type="submission" date="2015-04" db="UniProtKB">
        <authorList>
            <consortium name="EnsemblPlants"/>
        </authorList>
    </citation>
    <scope>IDENTIFICATION</scope>
</reference>
<reference evidence="3" key="2">
    <citation type="submission" date="2013-12" db="EMBL/GenBank/DDBJ databases">
        <authorList>
            <person name="Yu Y."/>
            <person name="Lee S."/>
            <person name="de Baynast K."/>
            <person name="Wissotski M."/>
            <person name="Liu L."/>
            <person name="Talag J."/>
            <person name="Goicoechea J."/>
            <person name="Angelova A."/>
            <person name="Jetty R."/>
            <person name="Kudrna D."/>
            <person name="Golser W."/>
            <person name="Rivera L."/>
            <person name="Zhang J."/>
            <person name="Wing R."/>
        </authorList>
    </citation>
    <scope>NUCLEOTIDE SEQUENCE</scope>
</reference>
<feature type="compositionally biased region" description="Low complexity" evidence="1">
    <location>
        <begin position="25"/>
        <end position="47"/>
    </location>
</feature>
<evidence type="ECO:0000313" key="2">
    <source>
        <dbReference type="EnsemblPlants" id="LPERR11G01160.1"/>
    </source>
</evidence>
<accession>A0A0D9XNJ5</accession>
<feature type="region of interest" description="Disordered" evidence="1">
    <location>
        <begin position="1"/>
        <end position="76"/>
    </location>
</feature>
<sequence>MAVQPSQSARTPSSLLERLERSSETSDSSSPRSSAAVAASPPVVATSPPLPPDPAEGRPCRCRPASPPARSDREEAVAVSCTALPRCLPSRHIWRRD</sequence>
<proteinExistence type="predicted"/>
<dbReference type="EnsemblPlants" id="LPERR11G01160.1">
    <property type="protein sequence ID" value="LPERR11G01160.1"/>
    <property type="gene ID" value="LPERR11G01160"/>
</dbReference>
<protein>
    <submittedName>
        <fullName evidence="2">Uncharacterized protein</fullName>
    </submittedName>
</protein>
<evidence type="ECO:0000313" key="3">
    <source>
        <dbReference type="Proteomes" id="UP000032180"/>
    </source>
</evidence>
<organism evidence="2 3">
    <name type="scientific">Leersia perrieri</name>
    <dbReference type="NCBI Taxonomy" id="77586"/>
    <lineage>
        <taxon>Eukaryota</taxon>
        <taxon>Viridiplantae</taxon>
        <taxon>Streptophyta</taxon>
        <taxon>Embryophyta</taxon>
        <taxon>Tracheophyta</taxon>
        <taxon>Spermatophyta</taxon>
        <taxon>Magnoliopsida</taxon>
        <taxon>Liliopsida</taxon>
        <taxon>Poales</taxon>
        <taxon>Poaceae</taxon>
        <taxon>BOP clade</taxon>
        <taxon>Oryzoideae</taxon>
        <taxon>Oryzeae</taxon>
        <taxon>Oryzinae</taxon>
        <taxon>Leersia</taxon>
    </lineage>
</organism>
<name>A0A0D9XNJ5_9ORYZ</name>
<reference evidence="2 3" key="1">
    <citation type="submission" date="2012-08" db="EMBL/GenBank/DDBJ databases">
        <title>Oryza genome evolution.</title>
        <authorList>
            <person name="Wing R.A."/>
        </authorList>
    </citation>
    <scope>NUCLEOTIDE SEQUENCE</scope>
</reference>
<dbReference type="Proteomes" id="UP000032180">
    <property type="component" value="Chromosome 11"/>
</dbReference>
<dbReference type="HOGENOM" id="CLU_2349797_0_0_1"/>